<feature type="domain" description="DUF4745" evidence="20">
    <location>
        <begin position="60"/>
        <end position="187"/>
    </location>
</feature>
<dbReference type="GO" id="GO:0006096">
    <property type="term" value="P:glycolytic process"/>
    <property type="evidence" value="ECO:0007669"/>
    <property type="project" value="UniProtKB-UniPathway"/>
</dbReference>
<evidence type="ECO:0000256" key="7">
    <source>
        <dbReference type="ARBA" id="ARBA00022432"/>
    </source>
</evidence>
<dbReference type="InterPro" id="IPR035476">
    <property type="entry name" value="SIS_PGI_1"/>
</dbReference>
<evidence type="ECO:0000256" key="10">
    <source>
        <dbReference type="ARBA" id="ARBA00022525"/>
    </source>
</evidence>
<feature type="region of interest" description="Disordered" evidence="19">
    <location>
        <begin position="684"/>
        <end position="732"/>
    </location>
</feature>
<evidence type="ECO:0000256" key="3">
    <source>
        <dbReference type="ARBA" id="ARBA00004926"/>
    </source>
</evidence>
<keyword evidence="12" id="KW-0832">Ubl conjugation</keyword>
<dbReference type="CDD" id="cd05015">
    <property type="entry name" value="SIS_PGI_1"/>
    <property type="match status" value="1"/>
</dbReference>
<dbReference type="FunFam" id="3.40.50.10490:FF:000004">
    <property type="entry name" value="Glucose-6-phosphate isomerase"/>
    <property type="match status" value="1"/>
</dbReference>
<dbReference type="FunFam" id="1.10.1390.10:FF:000001">
    <property type="entry name" value="Glucose-6-phosphate isomerase"/>
    <property type="match status" value="1"/>
</dbReference>
<keyword evidence="14 18" id="KW-0324">Glycolysis</keyword>
<dbReference type="PRINTS" id="PR00662">
    <property type="entry name" value="G6PISOMERASE"/>
</dbReference>
<dbReference type="PANTHER" id="PTHR15703:SF3">
    <property type="entry name" value="GRANULE ASSOCIATED RAC AND RHOG EFFECTOR PROTEIN 1"/>
    <property type="match status" value="1"/>
</dbReference>
<dbReference type="InterPro" id="IPR046348">
    <property type="entry name" value="SIS_dom_sf"/>
</dbReference>
<keyword evidence="7 18" id="KW-0312">Gluconeogenesis</keyword>
<dbReference type="CDD" id="cd05016">
    <property type="entry name" value="SIS_PGI_2"/>
    <property type="match status" value="1"/>
</dbReference>
<dbReference type="InterPro" id="IPR023096">
    <property type="entry name" value="G6P_Isomerase_C"/>
</dbReference>
<dbReference type="Gene3D" id="3.40.50.10490">
    <property type="entry name" value="Glucose-6-phosphate isomerase like protein, domain 1"/>
    <property type="match status" value="2"/>
</dbReference>
<dbReference type="Pfam" id="PF00342">
    <property type="entry name" value="PGI"/>
    <property type="match status" value="1"/>
</dbReference>
<dbReference type="InterPro" id="IPR001672">
    <property type="entry name" value="G6P_Isomerase"/>
</dbReference>
<comment type="subcellular location">
    <subcellularLocation>
        <location evidence="1">Cytoplasm</location>
    </subcellularLocation>
    <subcellularLocation>
        <location evidence="2">Secreted</location>
    </subcellularLocation>
</comment>
<feature type="compositionally biased region" description="Low complexity" evidence="19">
    <location>
        <begin position="723"/>
        <end position="732"/>
    </location>
</feature>
<dbReference type="UniPathway" id="UPA00109">
    <property type="reaction ID" value="UER00181"/>
</dbReference>
<comment type="function">
    <text evidence="17">In the cytoplasm, catalyzes the conversion of glucose-6-phosphate to fructose-6-phosphate, the second step in glycolysis, and the reverse reaction during gluconeogenesis. Besides it's role as a glycolytic enzyme, also acts as a secreted cytokine: acts as an angiogenic factor (AMF) that stimulates endothelial cell motility. Acts as a neurotrophic factor, neuroleukin, for spinal and sensory neurons. It is secreted by lectin-stimulated T-cells and induces immunoglobulin secretion.</text>
</comment>
<organism evidence="21 22">
    <name type="scientific">Sus scrofa</name>
    <name type="common">Pig</name>
    <dbReference type="NCBI Taxonomy" id="9823"/>
    <lineage>
        <taxon>Eukaryota</taxon>
        <taxon>Metazoa</taxon>
        <taxon>Chordata</taxon>
        <taxon>Craniata</taxon>
        <taxon>Vertebrata</taxon>
        <taxon>Euteleostomi</taxon>
        <taxon>Mammalia</taxon>
        <taxon>Eutheria</taxon>
        <taxon>Laurasiatheria</taxon>
        <taxon>Artiodactyla</taxon>
        <taxon>Suina</taxon>
        <taxon>Suidae</taxon>
        <taxon>Sus</taxon>
    </lineage>
</organism>
<evidence type="ECO:0000256" key="12">
    <source>
        <dbReference type="ARBA" id="ARBA00022843"/>
    </source>
</evidence>
<evidence type="ECO:0000256" key="16">
    <source>
        <dbReference type="ARBA" id="ARBA00029321"/>
    </source>
</evidence>
<evidence type="ECO:0000256" key="6">
    <source>
        <dbReference type="ARBA" id="ARBA00018388"/>
    </source>
</evidence>
<dbReference type="Pfam" id="PF15923">
    <property type="entry name" value="DUF4745"/>
    <property type="match status" value="1"/>
</dbReference>
<dbReference type="Proteomes" id="UP000694726">
    <property type="component" value="Unplaced"/>
</dbReference>
<proteinExistence type="inferred from homology"/>
<dbReference type="HAMAP" id="MF_00473">
    <property type="entry name" value="G6P_isomerase"/>
    <property type="match status" value="1"/>
</dbReference>
<accession>A0A8D0P9B5</accession>
<dbReference type="PROSITE" id="PS51463">
    <property type="entry name" value="P_GLUCOSE_ISOMERASE_3"/>
    <property type="match status" value="1"/>
</dbReference>
<feature type="region of interest" description="Disordered" evidence="19">
    <location>
        <begin position="744"/>
        <end position="776"/>
    </location>
</feature>
<dbReference type="FunFam" id="3.40.50.10490:FF:000093">
    <property type="entry name" value="Glucose-6-phosphate isomerase"/>
    <property type="match status" value="1"/>
</dbReference>
<dbReference type="PROSITE" id="PS00174">
    <property type="entry name" value="P_GLUCOSE_ISOMERASE_2"/>
    <property type="match status" value="1"/>
</dbReference>
<gene>
    <name evidence="21" type="primary">GARRE1</name>
</gene>
<dbReference type="EC" id="5.3.1.9" evidence="5 18"/>
<evidence type="ECO:0000256" key="9">
    <source>
        <dbReference type="ARBA" id="ARBA00022514"/>
    </source>
</evidence>
<evidence type="ECO:0000256" key="19">
    <source>
        <dbReference type="SAM" id="MobiDB-lite"/>
    </source>
</evidence>
<dbReference type="Ensembl" id="ENSSSCT00015070817.1">
    <property type="protein sequence ID" value="ENSSSCP00015028371.1"/>
    <property type="gene ID" value="ENSSSCG00015052708.1"/>
</dbReference>
<protein>
    <recommendedName>
        <fullName evidence="6 18">Glucose-6-phosphate isomerase</fullName>
        <ecNumber evidence="5 18">5.3.1.9</ecNumber>
    </recommendedName>
</protein>
<keyword evidence="9" id="KW-0202">Cytokine</keyword>
<feature type="region of interest" description="Disordered" evidence="19">
    <location>
        <begin position="941"/>
        <end position="963"/>
    </location>
</feature>
<evidence type="ECO:0000256" key="11">
    <source>
        <dbReference type="ARBA" id="ARBA00022553"/>
    </source>
</evidence>
<dbReference type="GO" id="GO:0006094">
    <property type="term" value="P:gluconeogenesis"/>
    <property type="evidence" value="ECO:0007669"/>
    <property type="project" value="UniProtKB-KW"/>
</dbReference>
<evidence type="ECO:0000259" key="20">
    <source>
        <dbReference type="Pfam" id="PF15923"/>
    </source>
</evidence>
<dbReference type="NCBIfam" id="NF001211">
    <property type="entry name" value="PRK00179.1"/>
    <property type="match status" value="1"/>
</dbReference>
<sequence length="1539" mass="169324">MYCCSAQDSKMDYKRRFLLGGSKQKVQQHQQYPMPELGRALSAPLASAATTAPLGSLTAAGSCHHAMPHSTPIADIQQGISKYLDALNVFCRASTFLTDLFSTVFRNSHYSKAAMQLKDVQEHVMEAASRLTSAIKPEIAKMLMELSAGAANFTDQKEFSLQDIEVLGRCFLTVVQVHFQFLTQALQKVQPVAHTCFAEVVVPEKKNSSSGGGGSSSLSGMGHTPELEEAVRSWRGAAEATSRLRERGCDGRLAGIEVQQLFCSQSATIPEHQLKELNLKIDSALQAYKIALESLGHCEYAMKAGFHLNPKAIEASLQGCCSEAEAQQTGRRQTPPQPMQCELPTVPVQIGSSFLKGVSFNESAADNLKLKTHTMLQLIKEAGCYNGITPREDFPVTEVLNQVCPSTWRGACKTAVQLLFGQAGLVVVDTAQIENKEAYAPQISLEGSRIVVQVPSTWCLKEDPATMSLLQRSLDPEKTLGLVDVLYTAVLDLTRWRAGREQALPCIQIQLQREICDFGNQTDLPSGNGNKSSGGLQKTFSKLTSRFTKKASCTSSSSSTNYSIPNTPSKNIFIAGCSEEKAKMPSNIDSRLQSILNIGNFPRTADPSQSAHNSGNQMANGFLMERRDSFLQGDDGKDEKGMNLPTDQEMQEVIDFLSGFNMGQSHQGSPLVTRRNSAATAMVTEQKAGAMQPQQPSLPVPAPSRPPQAGAHTPLTPQPGLAPQQQSPKQQQPQVLYYQHLLQPVGPQQPPPQSRAPGKWVHGSAQQPAQPVGAGLSPLGQWPGITDLSSDLYSLGLVSSYMDNVMSEVLGQKPQGPRNNTWPNRDQSDGVFGMLGEILPFDPAVGSDPEFARYVAGVSQAMQQKRQVQHGRRPGNPRGHWPPMDDTHRTWPFPEFFAEGDGLHSGWSGAQGDSASSSDETSSANGDSLFSMFSGPDLVAAVKQRRKHSSGEQETSTLPSPPLLTTVEDVNQGSVFPAALAMAALTQNPQFKKLQTWYHEHRSDLNLRRLFEGDKDRFNHFSLNLNTNHGRILLDYSKNLVTEAVMQMLVDLAKSRGVEAARERMFNGEKINFTEDRAVLHVALRNRSNTPILVDGKDVMPEVNRVLEKMKSFCKRVRSGEWKGYSGKSITDVINIGIGGSDLGPLMVTEALKPYSAEGPRVWFVSNIDGTHIAKTLATLNPESSLFIIASKTFTTQETITNAETAKEWFLQSAKDPSAVAKHFVALSTNTTKVKEFGIDPQNMFEFWDWVGGRYSLWSAIGLSIALHVGFDNFEQLLSGAHWMDQHFRTTPLEKNAPVLLALLGIWYINFFGCETHAMLPYDQYLHRFAAYFQQGDMESNGKYITKSGTRVDHQTGPIVWGEPGTNGQHAFYQLIHQGTKMIPCDFLIPVQTQHPIRKGLHHKILLANFLAQTEALMKGKSTEEARKELQAAGKSPEDFEKLLPHKVFEGNRPTNSIVFTKLTPFILGALIAMYEHKIFVQGVIWDINSFDQWGVELGKQLAKKIEPELDGSSPVTSHDSSTNGLINFIKQEREARSQ</sequence>
<keyword evidence="15 18" id="KW-0413">Isomerase</keyword>
<dbReference type="GO" id="GO:0051156">
    <property type="term" value="P:glucose 6-phosphate metabolic process"/>
    <property type="evidence" value="ECO:0007669"/>
    <property type="project" value="UniProtKB-ARBA"/>
</dbReference>
<feature type="compositionally biased region" description="Low complexity" evidence="19">
    <location>
        <begin position="905"/>
        <end position="928"/>
    </location>
</feature>
<feature type="region of interest" description="Disordered" evidence="19">
    <location>
        <begin position="864"/>
        <end position="928"/>
    </location>
</feature>
<evidence type="ECO:0000256" key="18">
    <source>
        <dbReference type="RuleBase" id="RU000612"/>
    </source>
</evidence>
<evidence type="ECO:0000256" key="17">
    <source>
        <dbReference type="ARBA" id="ARBA00046209"/>
    </source>
</evidence>
<dbReference type="GO" id="GO:0004347">
    <property type="term" value="F:glucose-6-phosphate isomerase activity"/>
    <property type="evidence" value="ECO:0007669"/>
    <property type="project" value="UniProtKB-EC"/>
</dbReference>
<feature type="region of interest" description="Disordered" evidence="19">
    <location>
        <begin position="205"/>
        <end position="225"/>
    </location>
</feature>
<dbReference type="GO" id="GO:0005615">
    <property type="term" value="C:extracellular space"/>
    <property type="evidence" value="ECO:0007669"/>
    <property type="project" value="UniProtKB-KW"/>
</dbReference>
<dbReference type="GO" id="GO:0005125">
    <property type="term" value="F:cytokine activity"/>
    <property type="evidence" value="ECO:0007669"/>
    <property type="project" value="UniProtKB-KW"/>
</dbReference>
<dbReference type="SUPFAM" id="SSF53697">
    <property type="entry name" value="SIS domain"/>
    <property type="match status" value="1"/>
</dbReference>
<feature type="compositionally biased region" description="Pro residues" evidence="19">
    <location>
        <begin position="696"/>
        <end position="706"/>
    </location>
</feature>
<dbReference type="GO" id="GO:0097367">
    <property type="term" value="F:carbohydrate derivative binding"/>
    <property type="evidence" value="ECO:0007669"/>
    <property type="project" value="InterPro"/>
</dbReference>
<comment type="similarity">
    <text evidence="4 18">Belongs to the GPI family.</text>
</comment>
<evidence type="ECO:0000256" key="8">
    <source>
        <dbReference type="ARBA" id="ARBA00022490"/>
    </source>
</evidence>
<evidence type="ECO:0000256" key="5">
    <source>
        <dbReference type="ARBA" id="ARBA00011952"/>
    </source>
</evidence>
<evidence type="ECO:0000256" key="4">
    <source>
        <dbReference type="ARBA" id="ARBA00006604"/>
    </source>
</evidence>
<dbReference type="PANTHER" id="PTHR15703">
    <property type="entry name" value="RIKEN CDNA 4931406P16 GENE"/>
    <property type="match status" value="1"/>
</dbReference>
<dbReference type="InterPro" id="IPR031813">
    <property type="entry name" value="DUF4745"/>
</dbReference>
<evidence type="ECO:0000256" key="15">
    <source>
        <dbReference type="ARBA" id="ARBA00023235"/>
    </source>
</evidence>
<evidence type="ECO:0000313" key="21">
    <source>
        <dbReference type="Ensembl" id="ENSSSCP00015028371.1"/>
    </source>
</evidence>
<dbReference type="InterPro" id="IPR043385">
    <property type="entry name" value="GARRE1"/>
</dbReference>
<dbReference type="InterPro" id="IPR035482">
    <property type="entry name" value="SIS_PGI_2"/>
</dbReference>
<keyword evidence="8" id="KW-0963">Cytoplasm</keyword>
<dbReference type="GO" id="GO:0005737">
    <property type="term" value="C:cytoplasm"/>
    <property type="evidence" value="ECO:0007669"/>
    <property type="project" value="UniProtKB-SubCell"/>
</dbReference>
<evidence type="ECO:0000313" key="22">
    <source>
        <dbReference type="Proteomes" id="UP000694726"/>
    </source>
</evidence>
<keyword evidence="10" id="KW-0964">Secreted</keyword>
<evidence type="ECO:0000256" key="1">
    <source>
        <dbReference type="ARBA" id="ARBA00004496"/>
    </source>
</evidence>
<dbReference type="PROSITE" id="PS00765">
    <property type="entry name" value="P_GLUCOSE_ISOMERASE_1"/>
    <property type="match status" value="1"/>
</dbReference>
<reference evidence="21" key="1">
    <citation type="submission" date="2025-08" db="UniProtKB">
        <authorList>
            <consortium name="Ensembl"/>
        </authorList>
    </citation>
    <scope>IDENTIFICATION</scope>
</reference>
<dbReference type="Gene3D" id="1.10.1390.10">
    <property type="match status" value="1"/>
</dbReference>
<keyword evidence="11" id="KW-0597">Phosphoprotein</keyword>
<name>A0A8D0P9B5_PIG</name>
<comment type="pathway">
    <text evidence="3 18">Carbohydrate degradation; glycolysis; D-glyceraldehyde 3-phosphate and glycerone phosphate from D-glucose: step 2/4.</text>
</comment>
<dbReference type="InterPro" id="IPR018189">
    <property type="entry name" value="Phosphoglucose_isomerase_CS"/>
</dbReference>
<comment type="catalytic activity">
    <reaction evidence="16 18">
        <text>alpha-D-glucose 6-phosphate = beta-D-fructose 6-phosphate</text>
        <dbReference type="Rhea" id="RHEA:11816"/>
        <dbReference type="ChEBI" id="CHEBI:57634"/>
        <dbReference type="ChEBI" id="CHEBI:58225"/>
        <dbReference type="EC" id="5.3.1.9"/>
    </reaction>
</comment>
<keyword evidence="13" id="KW-0007">Acetylation</keyword>
<evidence type="ECO:0000256" key="13">
    <source>
        <dbReference type="ARBA" id="ARBA00022990"/>
    </source>
</evidence>
<evidence type="ECO:0000256" key="14">
    <source>
        <dbReference type="ARBA" id="ARBA00023152"/>
    </source>
</evidence>
<evidence type="ECO:0000256" key="2">
    <source>
        <dbReference type="ARBA" id="ARBA00004613"/>
    </source>
</evidence>